<evidence type="ECO:0000313" key="3">
    <source>
        <dbReference type="Proteomes" id="UP000230750"/>
    </source>
</evidence>
<dbReference type="STRING" id="307972.A0A2G8JJF6"/>
<dbReference type="OrthoDB" id="6784356at2759"/>
<evidence type="ECO:0000256" key="1">
    <source>
        <dbReference type="SAM" id="MobiDB-lite"/>
    </source>
</evidence>
<protein>
    <submittedName>
        <fullName evidence="2">Uncharacterized protein</fullName>
    </submittedName>
</protein>
<keyword evidence="3" id="KW-1185">Reference proteome</keyword>
<sequence length="347" mass="39470">MVTKTLMGYSVAVFDQIDQLKLHINIDGFPLFKSSKRSGWPVLCSIVNLNPVNVFPISVGIGQSKPSNLDFLADSIAEINHALKEGITYQGKHFQVALQCVVCDAPARAMNILACDHFNLFLVLSTAICILVSTKLAAEHVNYAHQLLKYYIKWACELYGQEFAVYNVHGLLHIADDVIKFGCLDNCSAWRFENYMNELKKKVRSGKNPAAQLVKRIYEETDRNNGIQYSVVIFLKDNIVECVPSSWIEKSTNKLVCYWPSGKDLKRKILKQEIPDKDLWDAYPVKLVGKPEYKDYEFACRIAKRAEETSTVESEDDDQERSRKRPSRYISPDEYDEADGYSTDVVA</sequence>
<dbReference type="PANTHER" id="PTHR33053:SF9">
    <property type="entry name" value="AGAP000105-PA"/>
    <property type="match status" value="1"/>
</dbReference>
<comment type="caution">
    <text evidence="2">The sequence shown here is derived from an EMBL/GenBank/DDBJ whole genome shotgun (WGS) entry which is preliminary data.</text>
</comment>
<dbReference type="AlphaFoldDB" id="A0A2G8JJF6"/>
<evidence type="ECO:0000313" key="2">
    <source>
        <dbReference type="EMBL" id="PIK35886.1"/>
    </source>
</evidence>
<feature type="region of interest" description="Disordered" evidence="1">
    <location>
        <begin position="307"/>
        <end position="347"/>
    </location>
</feature>
<name>A0A2G8JJF6_STIJA</name>
<proteinExistence type="predicted"/>
<organism evidence="2 3">
    <name type="scientific">Stichopus japonicus</name>
    <name type="common">Sea cucumber</name>
    <dbReference type="NCBI Taxonomy" id="307972"/>
    <lineage>
        <taxon>Eukaryota</taxon>
        <taxon>Metazoa</taxon>
        <taxon>Echinodermata</taxon>
        <taxon>Eleutherozoa</taxon>
        <taxon>Echinozoa</taxon>
        <taxon>Holothuroidea</taxon>
        <taxon>Aspidochirotacea</taxon>
        <taxon>Aspidochirotida</taxon>
        <taxon>Stichopodidae</taxon>
        <taxon>Apostichopus</taxon>
    </lineage>
</organism>
<dbReference type="EMBL" id="MRZV01001793">
    <property type="protein sequence ID" value="PIK35886.1"/>
    <property type="molecule type" value="Genomic_DNA"/>
</dbReference>
<reference evidence="2 3" key="1">
    <citation type="journal article" date="2017" name="PLoS Biol.">
        <title>The sea cucumber genome provides insights into morphological evolution and visceral regeneration.</title>
        <authorList>
            <person name="Zhang X."/>
            <person name="Sun L."/>
            <person name="Yuan J."/>
            <person name="Sun Y."/>
            <person name="Gao Y."/>
            <person name="Zhang L."/>
            <person name="Li S."/>
            <person name="Dai H."/>
            <person name="Hamel J.F."/>
            <person name="Liu C."/>
            <person name="Yu Y."/>
            <person name="Liu S."/>
            <person name="Lin W."/>
            <person name="Guo K."/>
            <person name="Jin S."/>
            <person name="Xu P."/>
            <person name="Storey K.B."/>
            <person name="Huan P."/>
            <person name="Zhang T."/>
            <person name="Zhou Y."/>
            <person name="Zhang J."/>
            <person name="Lin C."/>
            <person name="Li X."/>
            <person name="Xing L."/>
            <person name="Huo D."/>
            <person name="Sun M."/>
            <person name="Wang L."/>
            <person name="Mercier A."/>
            <person name="Li F."/>
            <person name="Yang H."/>
            <person name="Xiang J."/>
        </authorList>
    </citation>
    <scope>NUCLEOTIDE SEQUENCE [LARGE SCALE GENOMIC DNA]</scope>
    <source>
        <strain evidence="2">Shaxun</strain>
        <tissue evidence="2">Muscle</tissue>
    </source>
</reference>
<gene>
    <name evidence="2" type="ORF">BSL78_27286</name>
</gene>
<accession>A0A2G8JJF6</accession>
<dbReference type="Proteomes" id="UP000230750">
    <property type="component" value="Unassembled WGS sequence"/>
</dbReference>
<dbReference type="PANTHER" id="PTHR33053">
    <property type="entry name" value="PROTEIN, PUTATIVE-RELATED"/>
    <property type="match status" value="1"/>
</dbReference>